<organism evidence="2 3">
    <name type="scientific">Erwinia mallotivora</name>
    <dbReference type="NCBI Taxonomy" id="69222"/>
    <lineage>
        <taxon>Bacteria</taxon>
        <taxon>Pseudomonadati</taxon>
        <taxon>Pseudomonadota</taxon>
        <taxon>Gammaproteobacteria</taxon>
        <taxon>Enterobacterales</taxon>
        <taxon>Erwiniaceae</taxon>
        <taxon>Erwinia</taxon>
    </lineage>
</organism>
<dbReference type="InterPro" id="IPR016152">
    <property type="entry name" value="PTrfase/Anion_transptr"/>
</dbReference>
<dbReference type="STRING" id="69222.BG55_19965"/>
<keyword evidence="3" id="KW-1185">Reference proteome</keyword>
<proteinExistence type="predicted"/>
<evidence type="ECO:0000313" key="3">
    <source>
        <dbReference type="Proteomes" id="UP000019918"/>
    </source>
</evidence>
<dbReference type="InterPro" id="IPR002178">
    <property type="entry name" value="PTS_EIIA_type-2_dom"/>
</dbReference>
<sequence>MQLNSLLDARLLHLHQAPLQRDVLFRQIAGQLLSEELVTESYADALIAREQDHPTAMPLETMGVAIPHVDIEHIRQPKLVVVTCPEGIEFYQAEDPELTMRVQVIFFLLLNEKDAHLEFLMKLISLFQKTDEMNQLLSSASREAVMQLLANNLA</sequence>
<evidence type="ECO:0000313" key="2">
    <source>
        <dbReference type="EMBL" id="EXU73945.1"/>
    </source>
</evidence>
<dbReference type="PANTHER" id="PTHR47738:SF3">
    <property type="entry name" value="PHOSPHOTRANSFERASE SYSTEM MANNITOL_FRUCTOSE-SPECIFIC IIA DOMAIN CONTAINING PROTEIN"/>
    <property type="match status" value="1"/>
</dbReference>
<dbReference type="AlphaFoldDB" id="A0A014NJG6"/>
<evidence type="ECO:0000259" key="1">
    <source>
        <dbReference type="PROSITE" id="PS51094"/>
    </source>
</evidence>
<protein>
    <recommendedName>
        <fullName evidence="1">PTS EIIA type-2 domain-containing protein</fullName>
    </recommendedName>
</protein>
<dbReference type="Pfam" id="PF00359">
    <property type="entry name" value="PTS_EIIA_2"/>
    <property type="match status" value="1"/>
</dbReference>
<feature type="domain" description="PTS EIIA type-2" evidence="1">
    <location>
        <begin position="5"/>
        <end position="152"/>
    </location>
</feature>
<reference evidence="2 3" key="1">
    <citation type="submission" date="2014-02" db="EMBL/GenBank/DDBJ databases">
        <title>Draft genome of Erwinia mallotivora strain BT-MARDI, a papaya dieback pathogen.</title>
        <authorList>
            <person name="Redzuan R."/>
            <person name="Abu Bakar N."/>
            <person name="Badrun R."/>
            <person name="Mohd Raih M.F."/>
            <person name="Rozano L."/>
            <person name="Mat Amin N."/>
        </authorList>
    </citation>
    <scope>NUCLEOTIDE SEQUENCE [LARGE SCALE GENOMIC DNA]</scope>
    <source>
        <strain evidence="2 3">BT-MARDI</strain>
    </source>
</reference>
<accession>A0A014NJG6</accession>
<dbReference type="PATRIC" id="fig|69222.5.peg.4077"/>
<dbReference type="PROSITE" id="PS51094">
    <property type="entry name" value="PTS_EIIA_TYPE_2"/>
    <property type="match status" value="1"/>
</dbReference>
<dbReference type="CDD" id="cd00211">
    <property type="entry name" value="PTS_IIA_fru"/>
    <property type="match status" value="1"/>
</dbReference>
<dbReference type="Gene3D" id="3.40.930.10">
    <property type="entry name" value="Mannitol-specific EII, Chain A"/>
    <property type="match status" value="1"/>
</dbReference>
<comment type="caution">
    <text evidence="2">The sequence shown here is derived from an EMBL/GenBank/DDBJ whole genome shotgun (WGS) entry which is preliminary data.</text>
</comment>
<dbReference type="RefSeq" id="WP_034940712.1">
    <property type="nucleotide sequence ID" value="NZ_JFHN01000070.1"/>
</dbReference>
<gene>
    <name evidence="2" type="ORF">BG55_19965</name>
</gene>
<dbReference type="InterPro" id="IPR051541">
    <property type="entry name" value="PTS_SugarTrans_NitroReg"/>
</dbReference>
<dbReference type="OrthoDB" id="3192919at2"/>
<dbReference type="SUPFAM" id="SSF55804">
    <property type="entry name" value="Phoshotransferase/anion transport protein"/>
    <property type="match status" value="1"/>
</dbReference>
<name>A0A014NJG6_9GAMM</name>
<dbReference type="Proteomes" id="UP000019918">
    <property type="component" value="Unassembled WGS sequence"/>
</dbReference>
<dbReference type="PANTHER" id="PTHR47738">
    <property type="entry name" value="PTS SYSTEM FRUCTOSE-LIKE EIIA COMPONENT-RELATED"/>
    <property type="match status" value="1"/>
</dbReference>
<dbReference type="EMBL" id="JFHN01000070">
    <property type="protein sequence ID" value="EXU73945.1"/>
    <property type="molecule type" value="Genomic_DNA"/>
</dbReference>